<dbReference type="RefSeq" id="WP_092521312.1">
    <property type="nucleotide sequence ID" value="NZ_FNKO01000001.1"/>
</dbReference>
<dbReference type="InterPro" id="IPR010982">
    <property type="entry name" value="Lambda_DNA-bd_dom_sf"/>
</dbReference>
<proteinExistence type="predicted"/>
<gene>
    <name evidence="1" type="ORF">SAMN04489718_0933</name>
</gene>
<protein>
    <recommendedName>
        <fullName evidence="3">Helix-turn-helix</fullName>
    </recommendedName>
</protein>
<dbReference type="GO" id="GO:0003677">
    <property type="term" value="F:DNA binding"/>
    <property type="evidence" value="ECO:0007669"/>
    <property type="project" value="InterPro"/>
</dbReference>
<evidence type="ECO:0008006" key="3">
    <source>
        <dbReference type="Google" id="ProtNLM"/>
    </source>
</evidence>
<dbReference type="OrthoDB" id="3689109at2"/>
<dbReference type="EMBL" id="FNKO01000001">
    <property type="protein sequence ID" value="SDQ24383.1"/>
    <property type="molecule type" value="Genomic_DNA"/>
</dbReference>
<evidence type="ECO:0000313" key="1">
    <source>
        <dbReference type="EMBL" id="SDQ24383.1"/>
    </source>
</evidence>
<dbReference type="AlphaFoldDB" id="A0A1H0ZAD2"/>
<dbReference type="Gene3D" id="1.10.260.40">
    <property type="entry name" value="lambda repressor-like DNA-binding domains"/>
    <property type="match status" value="1"/>
</dbReference>
<dbReference type="SUPFAM" id="SSF47413">
    <property type="entry name" value="lambda repressor-like DNA-binding domains"/>
    <property type="match status" value="1"/>
</dbReference>
<organism evidence="1 2">
    <name type="scientific">Actinopolyspora saharensis</name>
    <dbReference type="NCBI Taxonomy" id="995062"/>
    <lineage>
        <taxon>Bacteria</taxon>
        <taxon>Bacillati</taxon>
        <taxon>Actinomycetota</taxon>
        <taxon>Actinomycetes</taxon>
        <taxon>Actinopolysporales</taxon>
        <taxon>Actinopolysporaceae</taxon>
        <taxon>Actinopolyspora</taxon>
    </lineage>
</organism>
<evidence type="ECO:0000313" key="2">
    <source>
        <dbReference type="Proteomes" id="UP000199301"/>
    </source>
</evidence>
<name>A0A1H0ZAD2_9ACTN</name>
<reference evidence="2" key="1">
    <citation type="submission" date="2016-10" db="EMBL/GenBank/DDBJ databases">
        <authorList>
            <person name="Varghese N."/>
            <person name="Submissions S."/>
        </authorList>
    </citation>
    <scope>NUCLEOTIDE SEQUENCE [LARGE SCALE GENOMIC DNA]</scope>
    <source>
        <strain evidence="2">DSM 45459</strain>
    </source>
</reference>
<keyword evidence="2" id="KW-1185">Reference proteome</keyword>
<accession>A0A1H0ZAD2</accession>
<sequence>MRRHHADEHGSSVFVSRLRRLFDEVTYVDDSGRRRRYSNNYVGERTGLSRSYIDGLRNGRNTNPGLNVLTALAGFFNDHRAPDTAPVTVSFLAGDDGESHGIDDETLRARLIDRDVRAIALRAGEASPLTRRQILAMLDVLEDDAPRRGQPDSTN</sequence>
<dbReference type="Proteomes" id="UP000199301">
    <property type="component" value="Unassembled WGS sequence"/>
</dbReference>